<evidence type="ECO:0000256" key="6">
    <source>
        <dbReference type="ARBA" id="ARBA00023136"/>
    </source>
</evidence>
<evidence type="ECO:0000313" key="10">
    <source>
        <dbReference type="EMBL" id="RDW66759.1"/>
    </source>
</evidence>
<dbReference type="GO" id="GO:0005789">
    <property type="term" value="C:endoplasmic reticulum membrane"/>
    <property type="evidence" value="ECO:0007669"/>
    <property type="project" value="UniProtKB-SubCell"/>
</dbReference>
<dbReference type="EC" id="2.3.1.4" evidence="8"/>
<keyword evidence="4 8" id="KW-0808">Transferase</keyword>
<dbReference type="InterPro" id="IPR039143">
    <property type="entry name" value="GNPNAT1-like"/>
</dbReference>
<evidence type="ECO:0000256" key="7">
    <source>
        <dbReference type="ARBA" id="ARBA00023315"/>
    </source>
</evidence>
<dbReference type="EMBL" id="PDLN01000014">
    <property type="protein sequence ID" value="RDW66759.1"/>
    <property type="molecule type" value="Genomic_DNA"/>
</dbReference>
<keyword evidence="5" id="KW-0256">Endoplasmic reticulum</keyword>
<evidence type="ECO:0000256" key="2">
    <source>
        <dbReference type="ARBA" id="ARBA00004586"/>
    </source>
</evidence>
<proteinExistence type="inferred from homology"/>
<protein>
    <recommendedName>
        <fullName evidence="8">Glucosamine 6-phosphate N-acetyltransferase</fullName>
        <ecNumber evidence="8">2.3.1.4</ecNumber>
    </recommendedName>
</protein>
<dbReference type="CDD" id="cd04301">
    <property type="entry name" value="NAT_SF"/>
    <property type="match status" value="1"/>
</dbReference>
<evidence type="ECO:0000259" key="9">
    <source>
        <dbReference type="PROSITE" id="PS51186"/>
    </source>
</evidence>
<dbReference type="Pfam" id="PF00583">
    <property type="entry name" value="Acetyltransf_1"/>
    <property type="match status" value="1"/>
</dbReference>
<comment type="pathway">
    <text evidence="8">Nucleotide-sugar biosynthesis; UDP-N-acetyl-alpha-D-glucosamine biosynthesis; N-acetyl-alpha-D-glucosamine 1-phosphate from alpha-D-glucosamine 6-phosphate (route I): step 1/2.</text>
</comment>
<comment type="subcellular location">
    <subcellularLocation>
        <location evidence="1">Endomembrane system</location>
        <topology evidence="1">Peripheral membrane protein</topology>
    </subcellularLocation>
    <subcellularLocation>
        <location evidence="2">Endoplasmic reticulum membrane</location>
    </subcellularLocation>
</comment>
<evidence type="ECO:0000313" key="11">
    <source>
        <dbReference type="Proteomes" id="UP000256328"/>
    </source>
</evidence>
<evidence type="ECO:0000256" key="4">
    <source>
        <dbReference type="ARBA" id="ARBA00022679"/>
    </source>
</evidence>
<comment type="caution">
    <text evidence="10">The sequence shown here is derived from an EMBL/GenBank/DDBJ whole genome shotgun (WGS) entry which is preliminary data.</text>
</comment>
<reference evidence="10 11" key="1">
    <citation type="journal article" date="2018" name="IMA Fungus">
        <title>IMA Genome-F 9: Draft genome sequence of Annulohypoxylon stygium, Aspergillus mulundensis, Berkeleyomyces basicola (syn. Thielaviopsis basicola), Ceratocystis smalleyi, two Cercospora beticola strains, Coleophoma cylindrospora, Fusarium fracticaudum, Phialophora cf. hyalina, and Morchella septimelata.</title>
        <authorList>
            <person name="Wingfield B.D."/>
            <person name="Bills G.F."/>
            <person name="Dong Y."/>
            <person name="Huang W."/>
            <person name="Nel W.J."/>
            <person name="Swalarsk-Parry B.S."/>
            <person name="Vaghefi N."/>
            <person name="Wilken P.M."/>
            <person name="An Z."/>
            <person name="de Beer Z.W."/>
            <person name="De Vos L."/>
            <person name="Chen L."/>
            <person name="Duong T.A."/>
            <person name="Gao Y."/>
            <person name="Hammerbacher A."/>
            <person name="Kikkert J.R."/>
            <person name="Li Y."/>
            <person name="Li H."/>
            <person name="Li K."/>
            <person name="Li Q."/>
            <person name="Liu X."/>
            <person name="Ma X."/>
            <person name="Naidoo K."/>
            <person name="Pethybridge S.J."/>
            <person name="Sun J."/>
            <person name="Steenkamp E.T."/>
            <person name="van der Nest M.A."/>
            <person name="van Wyk S."/>
            <person name="Wingfield M.J."/>
            <person name="Xiong C."/>
            <person name="Yue Q."/>
            <person name="Zhang X."/>
        </authorList>
    </citation>
    <scope>NUCLEOTIDE SEQUENCE [LARGE SCALE GENOMIC DNA]</scope>
    <source>
        <strain evidence="10 11">BP5796</strain>
    </source>
</reference>
<evidence type="ECO:0000256" key="8">
    <source>
        <dbReference type="RuleBase" id="RU365086"/>
    </source>
</evidence>
<evidence type="ECO:0000256" key="1">
    <source>
        <dbReference type="ARBA" id="ARBA00004184"/>
    </source>
</evidence>
<sequence length="179" mass="19918">MAATASTSLFDASLISPEVASSLPDGYQVRPLERGDYAKGFFECLQVLTSTGDISSQQFNERFDWMSTQGKGTYFFLVIEAEGRIVGTGALIVERKFIHNLGTVGHIEEISIQKDQQGKKLGLKMIHAIDSVAANTGCYKTILNCGERNEGFYLKCGYRKQALEMAKYFEEEKNGYERG</sequence>
<keyword evidence="11" id="KW-1185">Reference proteome</keyword>
<comment type="subunit">
    <text evidence="3">Homodimer.</text>
</comment>
<dbReference type="SUPFAM" id="SSF55729">
    <property type="entry name" value="Acyl-CoA N-acyltransferases (Nat)"/>
    <property type="match status" value="1"/>
</dbReference>
<dbReference type="Proteomes" id="UP000256328">
    <property type="component" value="Unassembled WGS sequence"/>
</dbReference>
<dbReference type="PROSITE" id="PS51186">
    <property type="entry name" value="GNAT"/>
    <property type="match status" value="1"/>
</dbReference>
<evidence type="ECO:0000256" key="5">
    <source>
        <dbReference type="ARBA" id="ARBA00022824"/>
    </source>
</evidence>
<keyword evidence="7 8" id="KW-0012">Acyltransferase</keyword>
<gene>
    <name evidence="10" type="ORF">BP5796_09508</name>
</gene>
<dbReference type="OrthoDB" id="10039976at2759"/>
<comment type="catalytic activity">
    <reaction evidence="8">
        <text>D-glucosamine 6-phosphate + acetyl-CoA = N-acetyl-D-glucosamine 6-phosphate + CoA + H(+)</text>
        <dbReference type="Rhea" id="RHEA:10292"/>
        <dbReference type="ChEBI" id="CHEBI:15378"/>
        <dbReference type="ChEBI" id="CHEBI:57287"/>
        <dbReference type="ChEBI" id="CHEBI:57288"/>
        <dbReference type="ChEBI" id="CHEBI:57513"/>
        <dbReference type="ChEBI" id="CHEBI:58725"/>
        <dbReference type="EC" id="2.3.1.4"/>
    </reaction>
</comment>
<dbReference type="PANTHER" id="PTHR13355">
    <property type="entry name" value="GLUCOSAMINE 6-PHOSPHATE N-ACETYLTRANSFERASE"/>
    <property type="match status" value="1"/>
</dbReference>
<dbReference type="GO" id="GO:0006048">
    <property type="term" value="P:UDP-N-acetylglucosamine biosynthetic process"/>
    <property type="evidence" value="ECO:0007669"/>
    <property type="project" value="UniProtKB-UniRule"/>
</dbReference>
<evidence type="ECO:0000256" key="3">
    <source>
        <dbReference type="ARBA" id="ARBA00011738"/>
    </source>
</evidence>
<dbReference type="FunFam" id="3.40.630.30:FF:000048">
    <property type="entry name" value="Glucosamine 6-phosphate N-acetyltransferase"/>
    <property type="match status" value="1"/>
</dbReference>
<dbReference type="PANTHER" id="PTHR13355:SF11">
    <property type="entry name" value="GLUCOSAMINE 6-PHOSPHATE N-ACETYLTRANSFERASE"/>
    <property type="match status" value="1"/>
</dbReference>
<dbReference type="InterPro" id="IPR016181">
    <property type="entry name" value="Acyl_CoA_acyltransferase"/>
</dbReference>
<dbReference type="UniPathway" id="UPA00113">
    <property type="reaction ID" value="UER00529"/>
</dbReference>
<organism evidence="10 11">
    <name type="scientific">Coleophoma crateriformis</name>
    <dbReference type="NCBI Taxonomy" id="565419"/>
    <lineage>
        <taxon>Eukaryota</taxon>
        <taxon>Fungi</taxon>
        <taxon>Dikarya</taxon>
        <taxon>Ascomycota</taxon>
        <taxon>Pezizomycotina</taxon>
        <taxon>Leotiomycetes</taxon>
        <taxon>Helotiales</taxon>
        <taxon>Dermateaceae</taxon>
        <taxon>Coleophoma</taxon>
    </lineage>
</organism>
<feature type="domain" description="N-acetyltransferase" evidence="9">
    <location>
        <begin position="27"/>
        <end position="176"/>
    </location>
</feature>
<name>A0A3D8QY96_9HELO</name>
<keyword evidence="6" id="KW-0472">Membrane</keyword>
<accession>A0A3D8QY96</accession>
<dbReference type="GO" id="GO:0004343">
    <property type="term" value="F:glucosamine 6-phosphate N-acetyltransferase activity"/>
    <property type="evidence" value="ECO:0007669"/>
    <property type="project" value="UniProtKB-UniRule"/>
</dbReference>
<dbReference type="AlphaFoldDB" id="A0A3D8QY96"/>
<comment type="similarity">
    <text evidence="8">Belongs to the acetyltransferase family. GNA1 subfamily.</text>
</comment>
<dbReference type="Gene3D" id="3.40.630.30">
    <property type="match status" value="1"/>
</dbReference>
<dbReference type="InterPro" id="IPR000182">
    <property type="entry name" value="GNAT_dom"/>
</dbReference>